<name>A0A9P4H4L9_9PLEO</name>
<gene>
    <name evidence="4" type="ORF">EK21DRAFT_102881</name>
</gene>
<evidence type="ECO:0000256" key="1">
    <source>
        <dbReference type="ARBA" id="ARBA00022630"/>
    </source>
</evidence>
<organism evidence="4 5">
    <name type="scientific">Setomelanomma holmii</name>
    <dbReference type="NCBI Taxonomy" id="210430"/>
    <lineage>
        <taxon>Eukaryota</taxon>
        <taxon>Fungi</taxon>
        <taxon>Dikarya</taxon>
        <taxon>Ascomycota</taxon>
        <taxon>Pezizomycotina</taxon>
        <taxon>Dothideomycetes</taxon>
        <taxon>Pleosporomycetidae</taxon>
        <taxon>Pleosporales</taxon>
        <taxon>Pleosporineae</taxon>
        <taxon>Phaeosphaeriaceae</taxon>
        <taxon>Setomelanomma</taxon>
    </lineage>
</organism>
<dbReference type="OrthoDB" id="2349068at2759"/>
<dbReference type="GO" id="GO:0018580">
    <property type="term" value="F:nitronate monooxygenase activity"/>
    <property type="evidence" value="ECO:0007669"/>
    <property type="project" value="InterPro"/>
</dbReference>
<evidence type="ECO:0000313" key="4">
    <source>
        <dbReference type="EMBL" id="KAF2026917.1"/>
    </source>
</evidence>
<dbReference type="Gene3D" id="3.20.20.70">
    <property type="entry name" value="Aldolase class I"/>
    <property type="match status" value="1"/>
</dbReference>
<dbReference type="GO" id="GO:0051213">
    <property type="term" value="F:dioxygenase activity"/>
    <property type="evidence" value="ECO:0007669"/>
    <property type="project" value="UniProtKB-KW"/>
</dbReference>
<evidence type="ECO:0000313" key="5">
    <source>
        <dbReference type="Proteomes" id="UP000799777"/>
    </source>
</evidence>
<dbReference type="PANTHER" id="PTHR32332:SF34">
    <property type="entry name" value="2-NITROPROPANE DIOXYGENASE FAMILY, PUTATIVE-RELATED"/>
    <property type="match status" value="1"/>
</dbReference>
<dbReference type="Proteomes" id="UP000799777">
    <property type="component" value="Unassembled WGS sequence"/>
</dbReference>
<dbReference type="EMBL" id="ML978234">
    <property type="protein sequence ID" value="KAF2026917.1"/>
    <property type="molecule type" value="Genomic_DNA"/>
</dbReference>
<dbReference type="CDD" id="cd04730">
    <property type="entry name" value="NPD_like"/>
    <property type="match status" value="1"/>
</dbReference>
<proteinExistence type="predicted"/>
<keyword evidence="3" id="KW-0560">Oxidoreductase</keyword>
<dbReference type="AlphaFoldDB" id="A0A9P4H4L9"/>
<evidence type="ECO:0000256" key="2">
    <source>
        <dbReference type="ARBA" id="ARBA00022643"/>
    </source>
</evidence>
<reference evidence="4" key="1">
    <citation type="journal article" date="2020" name="Stud. Mycol.">
        <title>101 Dothideomycetes genomes: a test case for predicting lifestyles and emergence of pathogens.</title>
        <authorList>
            <person name="Haridas S."/>
            <person name="Albert R."/>
            <person name="Binder M."/>
            <person name="Bloem J."/>
            <person name="Labutti K."/>
            <person name="Salamov A."/>
            <person name="Andreopoulos B."/>
            <person name="Baker S."/>
            <person name="Barry K."/>
            <person name="Bills G."/>
            <person name="Bluhm B."/>
            <person name="Cannon C."/>
            <person name="Castanera R."/>
            <person name="Culley D."/>
            <person name="Daum C."/>
            <person name="Ezra D."/>
            <person name="Gonzalez J."/>
            <person name="Henrissat B."/>
            <person name="Kuo A."/>
            <person name="Liang C."/>
            <person name="Lipzen A."/>
            <person name="Lutzoni F."/>
            <person name="Magnuson J."/>
            <person name="Mondo S."/>
            <person name="Nolan M."/>
            <person name="Ohm R."/>
            <person name="Pangilinan J."/>
            <person name="Park H.-J."/>
            <person name="Ramirez L."/>
            <person name="Alfaro M."/>
            <person name="Sun H."/>
            <person name="Tritt A."/>
            <person name="Yoshinaga Y."/>
            <person name="Zwiers L.-H."/>
            <person name="Turgeon B."/>
            <person name="Goodwin S."/>
            <person name="Spatafora J."/>
            <person name="Crous P."/>
            <person name="Grigoriev I."/>
        </authorList>
    </citation>
    <scope>NUCLEOTIDE SEQUENCE</scope>
    <source>
        <strain evidence="4">CBS 110217</strain>
    </source>
</reference>
<dbReference type="PANTHER" id="PTHR32332">
    <property type="entry name" value="2-NITROPROPANE DIOXYGENASE"/>
    <property type="match status" value="1"/>
</dbReference>
<sequence length="359" mass="38153">MNPIRRAMSSSRDCGLFTDHFPWIQSPVIVGAPMRVFSGPRLALAISRSGGLGFIGPGAKPADTATDLDIVRELLRESSAPFGPGDTLPIGVGFQLWNGDLQSATQAVKQYRPCAAWLFAPRNGQEEMDEWTESLRKASPGIHIWHQIGTVRESIEAAESAHRPDVLVIQGIEAGGHGRANDGMGLMALFPEIADQVRNSGMLLIAAGGIADGRGIAAALALGADGVAMGTRFLASTEARISKGYQDEVVRASDAAQSTARTQLYNRLRGTFGWPEQWSPRGIVNKSWHEHQAGVSFDELKTRHDEAAKSGDDGWGPEGRLATYAGGATGLVHGVEDAGVLVSKLRGDARAILNGLGSQ</sequence>
<evidence type="ECO:0000256" key="3">
    <source>
        <dbReference type="ARBA" id="ARBA00023002"/>
    </source>
</evidence>
<dbReference type="InterPro" id="IPR013785">
    <property type="entry name" value="Aldolase_TIM"/>
</dbReference>
<dbReference type="InterPro" id="IPR004136">
    <property type="entry name" value="NMO"/>
</dbReference>
<comment type="caution">
    <text evidence="4">The sequence shown here is derived from an EMBL/GenBank/DDBJ whole genome shotgun (WGS) entry which is preliminary data.</text>
</comment>
<keyword evidence="5" id="KW-1185">Reference proteome</keyword>
<keyword evidence="2" id="KW-0288">FMN</keyword>
<keyword evidence="1" id="KW-0285">Flavoprotein</keyword>
<dbReference type="Pfam" id="PF03060">
    <property type="entry name" value="NMO"/>
    <property type="match status" value="1"/>
</dbReference>
<protein>
    <submittedName>
        <fullName evidence="4">2-nitropropane dioxygenase</fullName>
    </submittedName>
</protein>
<keyword evidence="4" id="KW-0223">Dioxygenase</keyword>
<dbReference type="SUPFAM" id="SSF51412">
    <property type="entry name" value="Inosine monophosphate dehydrogenase (IMPDH)"/>
    <property type="match status" value="1"/>
</dbReference>
<accession>A0A9P4H4L9</accession>